<dbReference type="OrthoDB" id="8453373at2"/>
<accession>A3K8L9</accession>
<dbReference type="PANTHER" id="PTHR47237:SF2">
    <property type="entry name" value="BLL4206 PROTEIN"/>
    <property type="match status" value="1"/>
</dbReference>
<comment type="caution">
    <text evidence="2">The sequence shown here is derived from an EMBL/GenBank/DDBJ whole genome shotgun (WGS) entry which is preliminary data.</text>
</comment>
<dbReference type="InterPro" id="IPR016181">
    <property type="entry name" value="Acyl_CoA_acyltransferase"/>
</dbReference>
<protein>
    <recommendedName>
        <fullName evidence="1">N-acetyltransferase domain-containing protein</fullName>
    </recommendedName>
</protein>
<feature type="domain" description="N-acetyltransferase" evidence="1">
    <location>
        <begin position="12"/>
        <end position="145"/>
    </location>
</feature>
<evidence type="ECO:0000259" key="1">
    <source>
        <dbReference type="PROSITE" id="PS51186"/>
    </source>
</evidence>
<gene>
    <name evidence="2" type="ORF">SSE37_14679</name>
</gene>
<reference evidence="2 3" key="1">
    <citation type="submission" date="2006-06" db="EMBL/GenBank/DDBJ databases">
        <authorList>
            <person name="Moran M.A."/>
            <person name="Ferriera S."/>
            <person name="Johnson J."/>
            <person name="Kravitz S."/>
            <person name="Beeson K."/>
            <person name="Sutton G."/>
            <person name="Rogers Y.-H."/>
            <person name="Friedman R."/>
            <person name="Frazier M."/>
            <person name="Venter J.C."/>
        </authorList>
    </citation>
    <scope>NUCLEOTIDE SEQUENCE [LARGE SCALE GENOMIC DNA]</scope>
    <source>
        <strain evidence="2 3">E-37</strain>
    </source>
</reference>
<dbReference type="RefSeq" id="WP_005862434.1">
    <property type="nucleotide sequence ID" value="NZ_AAYA01000015.1"/>
</dbReference>
<dbReference type="Pfam" id="PF18014">
    <property type="entry name" value="Acetyltransf_18"/>
    <property type="match status" value="1"/>
</dbReference>
<dbReference type="Gene3D" id="3.40.630.30">
    <property type="match status" value="1"/>
</dbReference>
<keyword evidence="3" id="KW-1185">Reference proteome</keyword>
<dbReference type="CDD" id="cd04301">
    <property type="entry name" value="NAT_SF"/>
    <property type="match status" value="1"/>
</dbReference>
<dbReference type="InterPro" id="IPR052729">
    <property type="entry name" value="Acyl/Acetyltrans_Enzymes"/>
</dbReference>
<dbReference type="EMBL" id="AAYA01000015">
    <property type="protein sequence ID" value="EBA06457.1"/>
    <property type="molecule type" value="Genomic_DNA"/>
</dbReference>
<dbReference type="Pfam" id="PF13508">
    <property type="entry name" value="Acetyltransf_7"/>
    <property type="match status" value="1"/>
</dbReference>
<dbReference type="Proteomes" id="UP000005713">
    <property type="component" value="Unassembled WGS sequence"/>
</dbReference>
<dbReference type="SUPFAM" id="SSF55729">
    <property type="entry name" value="Acyl-CoA N-acyltransferases (Nat)"/>
    <property type="match status" value="1"/>
</dbReference>
<proteinExistence type="predicted"/>
<dbReference type="eggNOG" id="COG0456">
    <property type="taxonomic scope" value="Bacteria"/>
</dbReference>
<evidence type="ECO:0000313" key="3">
    <source>
        <dbReference type="Proteomes" id="UP000005713"/>
    </source>
</evidence>
<sequence>MTPFDTPPSAAIELVPLTQAHLPEALALSRAVHWPHRLDDWELNLSVSKGVAAVAEGRTVGTAMATLYGPVATLGMIIVDGALRGRGLGRKMMEQVIALAGDRELRLVGTPEGLPLYRKMGFVDCGRIIQLRGTASAATPEQPVVFGPADLGSIADMDRAASGMERDDLLSRIAETGEMLTTDGGFAILRRFGKGHVLGPVVARDAAAARALIAAGVNHMQGQFLRIDMIEDMGLAPFVEGLGLAVAGDGTCMVRNPKTPTASGYQTHALVSQALG</sequence>
<dbReference type="PROSITE" id="PS51186">
    <property type="entry name" value="GNAT"/>
    <property type="match status" value="1"/>
</dbReference>
<dbReference type="AlphaFoldDB" id="A3K8L9"/>
<dbReference type="GO" id="GO:0016747">
    <property type="term" value="F:acyltransferase activity, transferring groups other than amino-acyl groups"/>
    <property type="evidence" value="ECO:0007669"/>
    <property type="project" value="InterPro"/>
</dbReference>
<dbReference type="PANTHER" id="PTHR47237">
    <property type="entry name" value="SLL0310 PROTEIN"/>
    <property type="match status" value="1"/>
</dbReference>
<organism evidence="2 3">
    <name type="scientific">Sagittula stellata (strain ATCC 700073 / DSM 11524 / E-37)</name>
    <dbReference type="NCBI Taxonomy" id="388399"/>
    <lineage>
        <taxon>Bacteria</taxon>
        <taxon>Pseudomonadati</taxon>
        <taxon>Pseudomonadota</taxon>
        <taxon>Alphaproteobacteria</taxon>
        <taxon>Rhodobacterales</taxon>
        <taxon>Roseobacteraceae</taxon>
        <taxon>Sagittula</taxon>
    </lineage>
</organism>
<dbReference type="Gene3D" id="3.40.630.90">
    <property type="match status" value="1"/>
</dbReference>
<dbReference type="InterPro" id="IPR041496">
    <property type="entry name" value="YitH/HolE_GNAT"/>
</dbReference>
<evidence type="ECO:0000313" key="2">
    <source>
        <dbReference type="EMBL" id="EBA06457.1"/>
    </source>
</evidence>
<name>A3K8L9_SAGS3</name>
<dbReference type="InterPro" id="IPR000182">
    <property type="entry name" value="GNAT_dom"/>
</dbReference>